<evidence type="ECO:0000313" key="5">
    <source>
        <dbReference type="Proteomes" id="UP000245712"/>
    </source>
</evidence>
<dbReference type="Proteomes" id="UP000245712">
    <property type="component" value="Unassembled WGS sequence"/>
</dbReference>
<accession>A0ABX5KFH6</accession>
<evidence type="ECO:0000259" key="3">
    <source>
        <dbReference type="Pfam" id="PF01370"/>
    </source>
</evidence>
<sequence length="325" mass="35505">MEIVVTGAAGFLGQRLIRTLLARGELTGADGRAQRIEKIRAFDVVALQGIDDARVEVLTGDISDAQQIEALIGPRTASVFHLAAIVSGQAEQEFDLGMTINFDATRTLFERIRALETRARFVMTSSVAVFGGDLPATVEDTHVWSPKSSYGTQKALSDLLLADYSRRGYLDGRSLRMPTVVVRPGKPNRAASSFASGIIREPVNGVEAVCPVAPETLLWLMSPDRAVENLVHGHELPAERLEQGRVINMPGLSVTVSEMLASLRRIAGDTVADRVRFERDPAIEKIVNSWPGNFSAPYARSLGFVFDANFDDVVRAFIERDALVR</sequence>
<dbReference type="SUPFAM" id="SSF51735">
    <property type="entry name" value="NAD(P)-binding Rossmann-fold domains"/>
    <property type="match status" value="1"/>
</dbReference>
<gene>
    <name evidence="4" type="ORF">C7402_115190</name>
</gene>
<evidence type="ECO:0000256" key="2">
    <source>
        <dbReference type="ARBA" id="ARBA00023277"/>
    </source>
</evidence>
<evidence type="ECO:0000256" key="1">
    <source>
        <dbReference type="ARBA" id="ARBA00022857"/>
    </source>
</evidence>
<dbReference type="InterPro" id="IPR036291">
    <property type="entry name" value="NAD(P)-bd_dom_sf"/>
</dbReference>
<evidence type="ECO:0000313" key="4">
    <source>
        <dbReference type="EMBL" id="PVX77131.1"/>
    </source>
</evidence>
<organism evidence="4 5">
    <name type="scientific">Paraburkholderia unamae</name>
    <dbReference type="NCBI Taxonomy" id="219649"/>
    <lineage>
        <taxon>Bacteria</taxon>
        <taxon>Pseudomonadati</taxon>
        <taxon>Pseudomonadota</taxon>
        <taxon>Betaproteobacteria</taxon>
        <taxon>Burkholderiales</taxon>
        <taxon>Burkholderiaceae</taxon>
        <taxon>Paraburkholderia</taxon>
    </lineage>
</organism>
<dbReference type="Gene3D" id="3.40.50.720">
    <property type="entry name" value="NAD(P)-binding Rossmann-like Domain"/>
    <property type="match status" value="1"/>
</dbReference>
<proteinExistence type="predicted"/>
<dbReference type="CDD" id="cd05238">
    <property type="entry name" value="Gne_like_SDR_e"/>
    <property type="match status" value="1"/>
</dbReference>
<dbReference type="PANTHER" id="PTHR43103:SF3">
    <property type="entry name" value="ADP-L-GLYCERO-D-MANNO-HEPTOSE-6-EPIMERASE"/>
    <property type="match status" value="1"/>
</dbReference>
<feature type="domain" description="NAD-dependent epimerase/dehydratase" evidence="3">
    <location>
        <begin position="3"/>
        <end position="201"/>
    </location>
</feature>
<dbReference type="RefSeq" id="WP_112174448.1">
    <property type="nucleotide sequence ID" value="NZ_CAJZAT010000197.1"/>
</dbReference>
<dbReference type="PANTHER" id="PTHR43103">
    <property type="entry name" value="NUCLEOSIDE-DIPHOSPHATE-SUGAR EPIMERASE"/>
    <property type="match status" value="1"/>
</dbReference>
<protein>
    <submittedName>
        <fullName evidence="4">Nucleoside-diphosphate-sugar epimerase</fullName>
    </submittedName>
</protein>
<dbReference type="NCBIfam" id="NF043036">
    <property type="entry name" value="ErythonDh"/>
    <property type="match status" value="1"/>
</dbReference>
<keyword evidence="2" id="KW-0119">Carbohydrate metabolism</keyword>
<keyword evidence="1" id="KW-0521">NADP</keyword>
<reference evidence="4 5" key="1">
    <citation type="submission" date="2018-05" db="EMBL/GenBank/DDBJ databases">
        <title>Genomic Encyclopedia of Type Strains, Phase IV (KMG-V): Genome sequencing to study the core and pangenomes of soil and plant-associated prokaryotes.</title>
        <authorList>
            <person name="Whitman W."/>
        </authorList>
    </citation>
    <scope>NUCLEOTIDE SEQUENCE [LARGE SCALE GENOMIC DNA]</scope>
    <source>
        <strain evidence="4 5">SCZa-39</strain>
    </source>
</reference>
<comment type="caution">
    <text evidence="4">The sequence shown here is derived from an EMBL/GenBank/DDBJ whole genome shotgun (WGS) entry which is preliminary data.</text>
</comment>
<dbReference type="Gene3D" id="3.90.25.10">
    <property type="entry name" value="UDP-galactose 4-epimerase, domain 1"/>
    <property type="match status" value="1"/>
</dbReference>
<dbReference type="InterPro" id="IPR050005">
    <property type="entry name" value="DenD"/>
</dbReference>
<dbReference type="EMBL" id="QEOB01000015">
    <property type="protein sequence ID" value="PVX77131.1"/>
    <property type="molecule type" value="Genomic_DNA"/>
</dbReference>
<dbReference type="InterPro" id="IPR001509">
    <property type="entry name" value="Epimerase_deHydtase"/>
</dbReference>
<name>A0ABX5KFH6_9BURK</name>
<keyword evidence="5" id="KW-1185">Reference proteome</keyword>
<dbReference type="Pfam" id="PF01370">
    <property type="entry name" value="Epimerase"/>
    <property type="match status" value="1"/>
</dbReference>